<sequence length="240" mass="26675">MNAFPAHTRHNLLPTRTRRRHTHGGKVALSLAVLALCPAALVLVRGRIRPKNRRGRFNTILVFGTAQYNGVPSRQFAGRLRWAQQLWQMHEYQTVVTVGGKLDGDAYTEAAVGRTFLVQNGVDPDCLIMVEEGNDTRSSLEAAREHLTGRVLIVTDPQHSVRAELCARLLGIDAVSSPTPHNRVTMFSVMHELGGLMVLGIEFVAGFRAARAVEDACRRLQGVLRPSRKARHEQMRKMTA</sequence>
<evidence type="ECO:0000259" key="2">
    <source>
        <dbReference type="Pfam" id="PF02698"/>
    </source>
</evidence>
<evidence type="ECO:0000256" key="1">
    <source>
        <dbReference type="SAM" id="Phobius"/>
    </source>
</evidence>
<dbReference type="RefSeq" id="WP_277104851.1">
    <property type="nucleotide sequence ID" value="NZ_BAAAJS010000073.1"/>
</dbReference>
<dbReference type="PANTHER" id="PTHR30336">
    <property type="entry name" value="INNER MEMBRANE PROTEIN, PROBABLE PERMEASE"/>
    <property type="match status" value="1"/>
</dbReference>
<dbReference type="InterPro" id="IPR051599">
    <property type="entry name" value="Cell_Envelope_Assoc"/>
</dbReference>
<dbReference type="Proteomes" id="UP001183619">
    <property type="component" value="Unassembled WGS sequence"/>
</dbReference>
<proteinExistence type="predicted"/>
<dbReference type="EMBL" id="JAVDYF010000001">
    <property type="protein sequence ID" value="MDR7356298.1"/>
    <property type="molecule type" value="Genomic_DNA"/>
</dbReference>
<keyword evidence="1" id="KW-0472">Membrane</keyword>
<accession>A0ABU2BCH3</accession>
<reference evidence="3 4" key="1">
    <citation type="submission" date="2023-07" db="EMBL/GenBank/DDBJ databases">
        <title>Sequencing the genomes of 1000 actinobacteria strains.</title>
        <authorList>
            <person name="Klenk H.-P."/>
        </authorList>
    </citation>
    <scope>NUCLEOTIDE SEQUENCE [LARGE SCALE GENOMIC DNA]</scope>
    <source>
        <strain evidence="3 4">DSM 44508</strain>
    </source>
</reference>
<comment type="caution">
    <text evidence="3">The sequence shown here is derived from an EMBL/GenBank/DDBJ whole genome shotgun (WGS) entry which is preliminary data.</text>
</comment>
<gene>
    <name evidence="3" type="ORF">J2S37_002836</name>
</gene>
<feature type="transmembrane region" description="Helical" evidence="1">
    <location>
        <begin position="27"/>
        <end position="44"/>
    </location>
</feature>
<dbReference type="InterPro" id="IPR003848">
    <property type="entry name" value="DUF218"/>
</dbReference>
<dbReference type="CDD" id="cd06259">
    <property type="entry name" value="YdcF-like"/>
    <property type="match status" value="1"/>
</dbReference>
<evidence type="ECO:0000313" key="4">
    <source>
        <dbReference type="Proteomes" id="UP001183619"/>
    </source>
</evidence>
<name>A0ABU2BCH3_9CORY</name>
<keyword evidence="1" id="KW-1133">Transmembrane helix</keyword>
<dbReference type="PANTHER" id="PTHR30336:SF20">
    <property type="entry name" value="DUF218 DOMAIN-CONTAINING PROTEIN"/>
    <property type="match status" value="1"/>
</dbReference>
<protein>
    <submittedName>
        <fullName evidence="3">Uncharacterized SAM-binding protein YcdF (DUF218 family)</fullName>
    </submittedName>
</protein>
<keyword evidence="1" id="KW-0812">Transmembrane</keyword>
<keyword evidence="4" id="KW-1185">Reference proteome</keyword>
<feature type="domain" description="DUF218" evidence="2">
    <location>
        <begin position="59"/>
        <end position="192"/>
    </location>
</feature>
<evidence type="ECO:0000313" key="3">
    <source>
        <dbReference type="EMBL" id="MDR7356298.1"/>
    </source>
</evidence>
<dbReference type="Pfam" id="PF02698">
    <property type="entry name" value="DUF218"/>
    <property type="match status" value="1"/>
</dbReference>
<organism evidence="3 4">
    <name type="scientific">Corynebacterium felinum</name>
    <dbReference type="NCBI Taxonomy" id="131318"/>
    <lineage>
        <taxon>Bacteria</taxon>
        <taxon>Bacillati</taxon>
        <taxon>Actinomycetota</taxon>
        <taxon>Actinomycetes</taxon>
        <taxon>Mycobacteriales</taxon>
        <taxon>Corynebacteriaceae</taxon>
        <taxon>Corynebacterium</taxon>
    </lineage>
</organism>